<reference evidence="2 3" key="1">
    <citation type="journal article" date="2015" name="Stand. Genomic Sci.">
        <title>Genomic Encyclopedia of Bacterial and Archaeal Type Strains, Phase III: the genomes of soil and plant-associated and newly described type strains.</title>
        <authorList>
            <person name="Whitman W.B."/>
            <person name="Woyke T."/>
            <person name="Klenk H.P."/>
            <person name="Zhou Y."/>
            <person name="Lilburn T.G."/>
            <person name="Beck B.J."/>
            <person name="De Vos P."/>
            <person name="Vandamme P."/>
            <person name="Eisen J.A."/>
            <person name="Garrity G."/>
            <person name="Hugenholtz P."/>
            <person name="Kyrpides N.C."/>
        </authorList>
    </citation>
    <scope>NUCLEOTIDE SEQUENCE [LARGE SCALE GENOMIC DNA]</scope>
    <source>
        <strain evidence="2 3">VKM Ac-2541</strain>
    </source>
</reference>
<dbReference type="AlphaFoldDB" id="A0A4R2IL56"/>
<dbReference type="Gene3D" id="3.20.20.100">
    <property type="entry name" value="NADP-dependent oxidoreductase domain"/>
    <property type="match status" value="1"/>
</dbReference>
<dbReference type="InterPro" id="IPR023210">
    <property type="entry name" value="NADP_OxRdtase_dom"/>
</dbReference>
<accession>A0A4R2IL56</accession>
<dbReference type="RefSeq" id="WP_132152175.1">
    <property type="nucleotide sequence ID" value="NZ_SLWR01000008.1"/>
</dbReference>
<keyword evidence="3" id="KW-1185">Reference proteome</keyword>
<proteinExistence type="predicted"/>
<dbReference type="InterPro" id="IPR044477">
    <property type="entry name" value="FDH-like"/>
</dbReference>
<comment type="caution">
    <text evidence="2">The sequence shown here is derived from an EMBL/GenBank/DDBJ whole genome shotgun (WGS) entry which is preliminary data.</text>
</comment>
<dbReference type="InterPro" id="IPR020471">
    <property type="entry name" value="AKR"/>
</dbReference>
<dbReference type="GO" id="GO:0016491">
    <property type="term" value="F:oxidoreductase activity"/>
    <property type="evidence" value="ECO:0007669"/>
    <property type="project" value="InterPro"/>
</dbReference>
<feature type="domain" description="NADP-dependent oxidoreductase" evidence="1">
    <location>
        <begin position="10"/>
        <end position="299"/>
    </location>
</feature>
<dbReference type="GO" id="GO:0005829">
    <property type="term" value="C:cytosol"/>
    <property type="evidence" value="ECO:0007669"/>
    <property type="project" value="TreeGrafter"/>
</dbReference>
<dbReference type="InterPro" id="IPR036812">
    <property type="entry name" value="NAD(P)_OxRdtase_dom_sf"/>
</dbReference>
<dbReference type="OrthoDB" id="9768851at2"/>
<evidence type="ECO:0000313" key="3">
    <source>
        <dbReference type="Proteomes" id="UP000295573"/>
    </source>
</evidence>
<sequence>MKLFPGGQRVGLGSAPLGNLFGEVPSSDAGAAIDAAWEEGWRYFDTAPHYGLGLAEERLGAALKSRPRDEFVLSSKVGRIIYSADTEAVDDEGFAVNTTRRRRWDFSRDGVLQSIEDSLRRIGTDRLDVVFVHDPDDHYEEAVATAFPTLIELRDQGVIGAIGSGMNQTAMLTRFVRELDIDVIMLAGRYSLIDPDGLDDVLPACLENNVQVVAVGIFNSGLLSQPRPAPGATFNYAPAAEALVDKANRLADVCESHGVTLPAAALAFPLAHPAVAGIAVGCRTADEVHTNAALARADVPPALWSDLKSAGLLREDAPTPA</sequence>
<dbReference type="Proteomes" id="UP000295573">
    <property type="component" value="Unassembled WGS sequence"/>
</dbReference>
<dbReference type="CDD" id="cd19162">
    <property type="entry name" value="AKR_FDH"/>
    <property type="match status" value="1"/>
</dbReference>
<dbReference type="PANTHER" id="PTHR42686:SF1">
    <property type="entry name" value="GH17980P-RELATED"/>
    <property type="match status" value="1"/>
</dbReference>
<dbReference type="SUPFAM" id="SSF51430">
    <property type="entry name" value="NAD(P)-linked oxidoreductase"/>
    <property type="match status" value="1"/>
</dbReference>
<organism evidence="2 3">
    <name type="scientific">Kribbella antiqua</name>
    <dbReference type="NCBI Taxonomy" id="2512217"/>
    <lineage>
        <taxon>Bacteria</taxon>
        <taxon>Bacillati</taxon>
        <taxon>Actinomycetota</taxon>
        <taxon>Actinomycetes</taxon>
        <taxon>Propionibacteriales</taxon>
        <taxon>Kribbellaceae</taxon>
        <taxon>Kribbella</taxon>
    </lineage>
</organism>
<evidence type="ECO:0000313" key="2">
    <source>
        <dbReference type="EMBL" id="TCO45704.1"/>
    </source>
</evidence>
<name>A0A4R2IL56_9ACTN</name>
<protein>
    <submittedName>
        <fullName evidence="2">D-threo-aldose 1-dehydrogenase</fullName>
    </submittedName>
</protein>
<dbReference type="Pfam" id="PF00248">
    <property type="entry name" value="Aldo_ket_red"/>
    <property type="match status" value="1"/>
</dbReference>
<evidence type="ECO:0000259" key="1">
    <source>
        <dbReference type="Pfam" id="PF00248"/>
    </source>
</evidence>
<dbReference type="PANTHER" id="PTHR42686">
    <property type="entry name" value="GH17980P-RELATED"/>
    <property type="match status" value="1"/>
</dbReference>
<dbReference type="EMBL" id="SLWR01000008">
    <property type="protein sequence ID" value="TCO45704.1"/>
    <property type="molecule type" value="Genomic_DNA"/>
</dbReference>
<gene>
    <name evidence="2" type="ORF">EV646_108327</name>
</gene>